<sequence>MTATTPAGGPLLHVDDLVVGFESEGSATRAVDGVSFSVGPGEAVAVVGESGSGKSVTALAVAGLLASPPARVRRGRILFDGTDLLALDPRRRRALGGREISVIYQDAMAALNPSITVGRQIAQVVRWHTGASRTAAADRAAELLDLVGIPDPRSRLASYPHQLSGGQRQRVMIALALACEPRLLIADEPTTALDVTVQAQITELVGRLRRELGMAVVWITHDLGVVAGLVDRVVVMYAGRVVEQAPVRDLFAAPAHPYTTGLLRSLPVLDGPQERLVPIPGGLPDPAAPLTGCPFEPRCDRRLPECSAQTPDLVPVAESHASACLRATPEGERT</sequence>
<dbReference type="EMBL" id="JACHDB010000002">
    <property type="protein sequence ID" value="MBB5435600.1"/>
    <property type="molecule type" value="Genomic_DNA"/>
</dbReference>
<dbReference type="SUPFAM" id="SSF52540">
    <property type="entry name" value="P-loop containing nucleoside triphosphate hydrolases"/>
    <property type="match status" value="1"/>
</dbReference>
<keyword evidence="6 9" id="KW-0067">ATP-binding</keyword>
<proteinExistence type="inferred from homology"/>
<evidence type="ECO:0000256" key="4">
    <source>
        <dbReference type="ARBA" id="ARBA00022475"/>
    </source>
</evidence>
<comment type="similarity">
    <text evidence="2">Belongs to the ABC transporter superfamily.</text>
</comment>
<organism evidence="9 10">
    <name type="scientific">Nocardiopsis composta</name>
    <dbReference type="NCBI Taxonomy" id="157465"/>
    <lineage>
        <taxon>Bacteria</taxon>
        <taxon>Bacillati</taxon>
        <taxon>Actinomycetota</taxon>
        <taxon>Actinomycetes</taxon>
        <taxon>Streptosporangiales</taxon>
        <taxon>Nocardiopsidaceae</taxon>
        <taxon>Nocardiopsis</taxon>
    </lineage>
</organism>
<dbReference type="AlphaFoldDB" id="A0A7W8QTC6"/>
<keyword evidence="3" id="KW-0813">Transport</keyword>
<keyword evidence="7" id="KW-0472">Membrane</keyword>
<comment type="caution">
    <text evidence="9">The sequence shown here is derived from an EMBL/GenBank/DDBJ whole genome shotgun (WGS) entry which is preliminary data.</text>
</comment>
<evidence type="ECO:0000256" key="1">
    <source>
        <dbReference type="ARBA" id="ARBA00004202"/>
    </source>
</evidence>
<dbReference type="PROSITE" id="PS50893">
    <property type="entry name" value="ABC_TRANSPORTER_2"/>
    <property type="match status" value="1"/>
</dbReference>
<dbReference type="SMART" id="SM00382">
    <property type="entry name" value="AAA"/>
    <property type="match status" value="1"/>
</dbReference>
<dbReference type="NCBIfam" id="TIGR01727">
    <property type="entry name" value="oligo_HPY"/>
    <property type="match status" value="1"/>
</dbReference>
<protein>
    <submittedName>
        <fullName evidence="9">Oligopeptide/dipeptide ABC transporter ATP-binding protein</fullName>
    </submittedName>
</protein>
<evidence type="ECO:0000313" key="9">
    <source>
        <dbReference type="EMBL" id="MBB5435600.1"/>
    </source>
</evidence>
<dbReference type="GO" id="GO:0015833">
    <property type="term" value="P:peptide transport"/>
    <property type="evidence" value="ECO:0007669"/>
    <property type="project" value="InterPro"/>
</dbReference>
<dbReference type="Pfam" id="PF08352">
    <property type="entry name" value="oligo_HPY"/>
    <property type="match status" value="1"/>
</dbReference>
<gene>
    <name evidence="9" type="ORF">HDA36_005748</name>
</gene>
<dbReference type="Pfam" id="PF00005">
    <property type="entry name" value="ABC_tran"/>
    <property type="match status" value="1"/>
</dbReference>
<evidence type="ECO:0000256" key="7">
    <source>
        <dbReference type="ARBA" id="ARBA00023136"/>
    </source>
</evidence>
<dbReference type="PROSITE" id="PS00211">
    <property type="entry name" value="ABC_TRANSPORTER_1"/>
    <property type="match status" value="1"/>
</dbReference>
<name>A0A7W8QTC6_9ACTN</name>
<evidence type="ECO:0000313" key="10">
    <source>
        <dbReference type="Proteomes" id="UP000572635"/>
    </source>
</evidence>
<dbReference type="InterPro" id="IPR017871">
    <property type="entry name" value="ABC_transporter-like_CS"/>
</dbReference>
<feature type="domain" description="ABC transporter" evidence="8">
    <location>
        <begin position="12"/>
        <end position="263"/>
    </location>
</feature>
<dbReference type="GO" id="GO:0005886">
    <property type="term" value="C:plasma membrane"/>
    <property type="evidence" value="ECO:0007669"/>
    <property type="project" value="UniProtKB-SubCell"/>
</dbReference>
<dbReference type="CDD" id="cd03257">
    <property type="entry name" value="ABC_NikE_OppD_transporters"/>
    <property type="match status" value="1"/>
</dbReference>
<evidence type="ECO:0000256" key="5">
    <source>
        <dbReference type="ARBA" id="ARBA00022741"/>
    </source>
</evidence>
<keyword evidence="10" id="KW-1185">Reference proteome</keyword>
<dbReference type="FunFam" id="3.40.50.300:FF:000016">
    <property type="entry name" value="Oligopeptide ABC transporter ATP-binding component"/>
    <property type="match status" value="1"/>
</dbReference>
<comment type="subcellular location">
    <subcellularLocation>
        <location evidence="1">Cell membrane</location>
        <topology evidence="1">Peripheral membrane protein</topology>
    </subcellularLocation>
</comment>
<dbReference type="InterPro" id="IPR013563">
    <property type="entry name" value="Oligopep_ABC_C"/>
</dbReference>
<evidence type="ECO:0000259" key="8">
    <source>
        <dbReference type="PROSITE" id="PS50893"/>
    </source>
</evidence>
<dbReference type="InterPro" id="IPR050388">
    <property type="entry name" value="ABC_Ni/Peptide_Import"/>
</dbReference>
<dbReference type="GO" id="GO:0005524">
    <property type="term" value="F:ATP binding"/>
    <property type="evidence" value="ECO:0007669"/>
    <property type="project" value="UniProtKB-KW"/>
</dbReference>
<keyword evidence="4" id="KW-1003">Cell membrane</keyword>
<dbReference type="Gene3D" id="3.40.50.300">
    <property type="entry name" value="P-loop containing nucleotide triphosphate hydrolases"/>
    <property type="match status" value="1"/>
</dbReference>
<dbReference type="InterPro" id="IPR027417">
    <property type="entry name" value="P-loop_NTPase"/>
</dbReference>
<dbReference type="InterPro" id="IPR003439">
    <property type="entry name" value="ABC_transporter-like_ATP-bd"/>
</dbReference>
<evidence type="ECO:0000256" key="6">
    <source>
        <dbReference type="ARBA" id="ARBA00022840"/>
    </source>
</evidence>
<dbReference type="RefSeq" id="WP_184398518.1">
    <property type="nucleotide sequence ID" value="NZ_BAAAJD010000151.1"/>
</dbReference>
<dbReference type="PANTHER" id="PTHR43297:SF2">
    <property type="entry name" value="DIPEPTIDE TRANSPORT ATP-BINDING PROTEIN DPPD"/>
    <property type="match status" value="1"/>
</dbReference>
<dbReference type="Proteomes" id="UP000572635">
    <property type="component" value="Unassembled WGS sequence"/>
</dbReference>
<evidence type="ECO:0000256" key="3">
    <source>
        <dbReference type="ARBA" id="ARBA00022448"/>
    </source>
</evidence>
<dbReference type="InterPro" id="IPR003593">
    <property type="entry name" value="AAA+_ATPase"/>
</dbReference>
<keyword evidence="5" id="KW-0547">Nucleotide-binding</keyword>
<dbReference type="GO" id="GO:0016887">
    <property type="term" value="F:ATP hydrolysis activity"/>
    <property type="evidence" value="ECO:0007669"/>
    <property type="project" value="InterPro"/>
</dbReference>
<dbReference type="PANTHER" id="PTHR43297">
    <property type="entry name" value="OLIGOPEPTIDE TRANSPORT ATP-BINDING PROTEIN APPD"/>
    <property type="match status" value="1"/>
</dbReference>
<evidence type="ECO:0000256" key="2">
    <source>
        <dbReference type="ARBA" id="ARBA00005417"/>
    </source>
</evidence>
<accession>A0A7W8QTC6</accession>
<reference evidence="9 10" key="1">
    <citation type="submission" date="2020-08" db="EMBL/GenBank/DDBJ databases">
        <title>Sequencing the genomes of 1000 actinobacteria strains.</title>
        <authorList>
            <person name="Klenk H.-P."/>
        </authorList>
    </citation>
    <scope>NUCLEOTIDE SEQUENCE [LARGE SCALE GENOMIC DNA]</scope>
    <source>
        <strain evidence="9 10">DSM 44551</strain>
    </source>
</reference>